<proteinExistence type="inferred from homology"/>
<keyword evidence="3 6" id="KW-0288">FMN</keyword>
<feature type="binding site" evidence="6">
    <location>
        <position position="80"/>
    </location>
    <ligand>
        <name>FMN</name>
        <dbReference type="ChEBI" id="CHEBI:58210"/>
    </ligand>
</feature>
<keyword evidence="10" id="KW-1185">Reference proteome</keyword>
<feature type="binding site" evidence="6">
    <location>
        <begin position="38"/>
        <end position="43"/>
    </location>
    <ligand>
        <name>FMN</name>
        <dbReference type="ChEBI" id="CHEBI:58210"/>
    </ligand>
</feature>
<dbReference type="PIRSF" id="PIRSF000190">
    <property type="entry name" value="Pyd_amn-ph_oxd"/>
    <property type="match status" value="1"/>
</dbReference>
<dbReference type="GO" id="GO:0008615">
    <property type="term" value="P:pyridoxine biosynthetic process"/>
    <property type="evidence" value="ECO:0007669"/>
    <property type="project" value="UniProtKB-KW"/>
</dbReference>
<keyword evidence="5" id="KW-0664">Pyridoxine biosynthesis</keyword>
<dbReference type="STRING" id="1286528.NHE_0355"/>
<dbReference type="InterPro" id="IPR011576">
    <property type="entry name" value="Pyridox_Oxase_N"/>
</dbReference>
<dbReference type="PANTHER" id="PTHR10851">
    <property type="entry name" value="PYRIDOXINE-5-PHOSPHATE OXIDASE"/>
    <property type="match status" value="1"/>
</dbReference>
<dbReference type="SUPFAM" id="SSF50475">
    <property type="entry name" value="FMN-binding split barrel"/>
    <property type="match status" value="1"/>
</dbReference>
<dbReference type="Gene3D" id="2.30.110.10">
    <property type="entry name" value="Electron Transport, Fmn-binding Protein, Chain A"/>
    <property type="match status" value="1"/>
</dbReference>
<dbReference type="Pfam" id="PF10590">
    <property type="entry name" value="PNP_phzG_C"/>
    <property type="match status" value="1"/>
</dbReference>
<gene>
    <name evidence="9" type="primary">pdxH</name>
    <name evidence="9" type="ORF">NHE_0355</name>
</gene>
<evidence type="ECO:0000256" key="3">
    <source>
        <dbReference type="ARBA" id="ARBA00022643"/>
    </source>
</evidence>
<feature type="binding site" evidence="6">
    <location>
        <position position="168"/>
    </location>
    <ligand>
        <name>FMN</name>
        <dbReference type="ChEBI" id="CHEBI:58210"/>
    </ligand>
</feature>
<evidence type="ECO:0000256" key="2">
    <source>
        <dbReference type="ARBA" id="ARBA00022630"/>
    </source>
</evidence>
<keyword evidence="4 9" id="KW-0560">Oxidoreductase</keyword>
<dbReference type="EC" id="1.4.3.5" evidence="9"/>
<evidence type="ECO:0000256" key="4">
    <source>
        <dbReference type="ARBA" id="ARBA00023002"/>
    </source>
</evidence>
<comment type="similarity">
    <text evidence="1">Belongs to the pyridoxamine 5'-phosphate oxidase family.</text>
</comment>
<comment type="cofactor">
    <cofactor evidence="6">
        <name>FMN</name>
        <dbReference type="ChEBI" id="CHEBI:58210"/>
    </cofactor>
    <text evidence="6">Binds 1 FMN per subunit.</text>
</comment>
<evidence type="ECO:0000256" key="5">
    <source>
        <dbReference type="ARBA" id="ARBA00023096"/>
    </source>
</evidence>
<feature type="binding site" evidence="6">
    <location>
        <begin position="115"/>
        <end position="116"/>
    </location>
    <ligand>
        <name>FMN</name>
        <dbReference type="ChEBI" id="CHEBI:58210"/>
    </ligand>
</feature>
<evidence type="ECO:0000313" key="10">
    <source>
        <dbReference type="Proteomes" id="UP000023755"/>
    </source>
</evidence>
<dbReference type="EMBL" id="CP007481">
    <property type="protein sequence ID" value="AHX11307.1"/>
    <property type="molecule type" value="Genomic_DNA"/>
</dbReference>
<feature type="domain" description="Pyridoxine 5'-phosphate oxidase dimerisation C-terminal" evidence="8">
    <location>
        <begin position="145"/>
        <end position="186"/>
    </location>
</feature>
<evidence type="ECO:0000256" key="6">
    <source>
        <dbReference type="PIRSR" id="PIRSR000190-2"/>
    </source>
</evidence>
<dbReference type="OrthoDB" id="9780392at2"/>
<dbReference type="InterPro" id="IPR000659">
    <property type="entry name" value="Pyridox_Oxase"/>
</dbReference>
<dbReference type="Pfam" id="PF01243">
    <property type="entry name" value="PNPOx_N"/>
    <property type="match status" value="1"/>
</dbReference>
<dbReference type="InterPro" id="IPR012349">
    <property type="entry name" value="Split_barrel_FMN-bd"/>
</dbReference>
<sequence>MHSNPVTQFILWQNSINVPDKTAAILSTCTKAGIPSARTVLIKDVNDDGFTFYTNVNSNKGKNLRENPKAAMVFYWDSKQVTVRGDVYLAEKEKADAYFNLRPRRSKAITALSKQSQELKDEDLFLKEIQELEDSTNEIERPEHWEGFRLKPDSMEFFIADKYRLNKRFLYTLQPDETWKISRLYP</sequence>
<evidence type="ECO:0000256" key="1">
    <source>
        <dbReference type="ARBA" id="ARBA00007301"/>
    </source>
</evidence>
<dbReference type="InterPro" id="IPR019576">
    <property type="entry name" value="Pyridoxamine_oxidase_dimer_C"/>
</dbReference>
<dbReference type="NCBIfam" id="NF004231">
    <property type="entry name" value="PRK05679.1"/>
    <property type="match status" value="1"/>
</dbReference>
<dbReference type="AlphaFoldDB" id="X5GW54"/>
<organism evidence="9 10">
    <name type="scientific">Neorickettsia helminthoeca str. Oregon</name>
    <dbReference type="NCBI Taxonomy" id="1286528"/>
    <lineage>
        <taxon>Bacteria</taxon>
        <taxon>Pseudomonadati</taxon>
        <taxon>Pseudomonadota</taxon>
        <taxon>Alphaproteobacteria</taxon>
        <taxon>Rickettsiales</taxon>
        <taxon>Anaplasmataceae</taxon>
        <taxon>Neorickettsia</taxon>
    </lineage>
</organism>
<feature type="binding site" evidence="6">
    <location>
        <begin position="53"/>
        <end position="54"/>
    </location>
    <ligand>
        <name>FMN</name>
        <dbReference type="ChEBI" id="CHEBI:58210"/>
    </ligand>
</feature>
<feature type="domain" description="Pyridoxamine 5'-phosphate oxidase N-terminal" evidence="7">
    <location>
        <begin position="20"/>
        <end position="133"/>
    </location>
</feature>
<feature type="binding site" evidence="6">
    <location>
        <position position="60"/>
    </location>
    <ligand>
        <name>FMN</name>
        <dbReference type="ChEBI" id="CHEBI:58210"/>
    </ligand>
</feature>
<dbReference type="Proteomes" id="UP000023755">
    <property type="component" value="Chromosome"/>
</dbReference>
<name>X5GW54_9RICK</name>
<reference evidence="9 10" key="1">
    <citation type="submission" date="2014-03" db="EMBL/GenBank/DDBJ databases">
        <title>Sequencing and Comparison of Genomes and Transcriptome Profiles of Human Ehrlichiosis Agents.</title>
        <authorList>
            <person name="Lin M."/>
            <person name="Daugherty S.C."/>
            <person name="Nagaraj S."/>
            <person name="Cheng Z."/>
            <person name="Xiong Q."/>
            <person name="Lin F.-Y."/>
            <person name="Sengamalay N."/>
            <person name="Ott S."/>
            <person name="Godinez A."/>
            <person name="Tallon L.J."/>
            <person name="Sadzewicz L."/>
            <person name="Fraser C.M."/>
            <person name="Dunning Hotopp J.C."/>
            <person name="Rikihisa Y."/>
        </authorList>
    </citation>
    <scope>NUCLEOTIDE SEQUENCE [LARGE SCALE GENOMIC DNA]</scope>
    <source>
        <strain evidence="9 10">Oregon</strain>
    </source>
</reference>
<dbReference type="GO" id="GO:0004733">
    <property type="term" value="F:pyridoxamine phosphate oxidase activity"/>
    <property type="evidence" value="ECO:0007669"/>
    <property type="project" value="UniProtKB-EC"/>
</dbReference>
<evidence type="ECO:0000259" key="8">
    <source>
        <dbReference type="Pfam" id="PF10590"/>
    </source>
</evidence>
<protein>
    <submittedName>
        <fullName evidence="9">Pyridoxamine 5'-phosphate oxidase</fullName>
        <ecNumber evidence="9">1.4.3.5</ecNumber>
    </submittedName>
</protein>
<dbReference type="PANTHER" id="PTHR10851:SF0">
    <property type="entry name" value="PYRIDOXINE-5'-PHOSPHATE OXIDASE"/>
    <property type="match status" value="1"/>
</dbReference>
<dbReference type="KEGG" id="nhm:NHE_0355"/>
<dbReference type="RefSeq" id="WP_038559260.1">
    <property type="nucleotide sequence ID" value="NZ_CP007481.1"/>
</dbReference>
<dbReference type="HOGENOM" id="CLU_032263_2_3_5"/>
<evidence type="ECO:0000259" key="7">
    <source>
        <dbReference type="Pfam" id="PF01243"/>
    </source>
</evidence>
<keyword evidence="2" id="KW-0285">Flavoprotein</keyword>
<dbReference type="GO" id="GO:0010181">
    <property type="term" value="F:FMN binding"/>
    <property type="evidence" value="ECO:0007669"/>
    <property type="project" value="InterPro"/>
</dbReference>
<evidence type="ECO:0000313" key="9">
    <source>
        <dbReference type="EMBL" id="AHX11307.1"/>
    </source>
</evidence>
<accession>X5GW54</accession>